<sequence>MSLWTRFSARSMQLPKREEQPLETPTQTPASGSAVLTPGAFIAVQDIDDPCVWESASRPWELLASPLGDGPFRNRKQALVTPNWLLYRESFLGSLHVQGMSPPGMIGFTVPIRLGGRSNYWGAALHEQGMPATLPGALDARIDAGQDHVIALIP</sequence>
<dbReference type="EMBL" id="FNNZ01000021">
    <property type="protein sequence ID" value="SDX32391.1"/>
    <property type="molecule type" value="Genomic_DNA"/>
</dbReference>
<dbReference type="Proteomes" id="UP000198816">
    <property type="component" value="Unassembled WGS sequence"/>
</dbReference>
<evidence type="ECO:0000313" key="3">
    <source>
        <dbReference type="Proteomes" id="UP000198816"/>
    </source>
</evidence>
<gene>
    <name evidence="2" type="ORF">SAMN05421783_1218</name>
</gene>
<proteinExistence type="predicted"/>
<feature type="region of interest" description="Disordered" evidence="1">
    <location>
        <begin position="1"/>
        <end position="32"/>
    </location>
</feature>
<reference evidence="3" key="1">
    <citation type="submission" date="2016-10" db="EMBL/GenBank/DDBJ databases">
        <authorList>
            <person name="Varghese N."/>
            <person name="Submissions S."/>
        </authorList>
    </citation>
    <scope>NUCLEOTIDE SEQUENCE [LARGE SCALE GENOMIC DNA]</scope>
    <source>
        <strain evidence="3">DSM 217</strain>
    </source>
</reference>
<evidence type="ECO:0000313" key="2">
    <source>
        <dbReference type="EMBL" id="SDX32391.1"/>
    </source>
</evidence>
<evidence type="ECO:0000256" key="1">
    <source>
        <dbReference type="SAM" id="MobiDB-lite"/>
    </source>
</evidence>
<protein>
    <submittedName>
        <fullName evidence="2">Uncharacterized protein</fullName>
    </submittedName>
</protein>
<name>A0A1H3ASL4_THIRO</name>
<dbReference type="AlphaFoldDB" id="A0A1H3ASL4"/>
<accession>A0A1H3ASL4</accession>
<organism evidence="2 3">
    <name type="scientific">Thiocapsa roseopersicina</name>
    <dbReference type="NCBI Taxonomy" id="1058"/>
    <lineage>
        <taxon>Bacteria</taxon>
        <taxon>Pseudomonadati</taxon>
        <taxon>Pseudomonadota</taxon>
        <taxon>Gammaproteobacteria</taxon>
        <taxon>Chromatiales</taxon>
        <taxon>Chromatiaceae</taxon>
        <taxon>Thiocapsa</taxon>
    </lineage>
</organism>
<keyword evidence="3" id="KW-1185">Reference proteome</keyword>